<reference evidence="3" key="1">
    <citation type="submission" date="2016-10" db="EMBL/GenBank/DDBJ databases">
        <authorList>
            <person name="Varghese N."/>
            <person name="Submissions S."/>
        </authorList>
    </citation>
    <scope>NUCLEOTIDE SEQUENCE [LARGE SCALE GENOMIC DNA]</scope>
    <source>
        <strain evidence="3">DSM 24767</strain>
    </source>
</reference>
<dbReference type="CDD" id="cd00130">
    <property type="entry name" value="PAS"/>
    <property type="match status" value="1"/>
</dbReference>
<dbReference type="AlphaFoldDB" id="A0A1H1I1Q1"/>
<gene>
    <name evidence="2" type="ORF">SAMN04489842_3240</name>
</gene>
<dbReference type="OrthoDB" id="8127at2157"/>
<dbReference type="SMART" id="SM00091">
    <property type="entry name" value="PAS"/>
    <property type="match status" value="1"/>
</dbReference>
<evidence type="ECO:0000313" key="3">
    <source>
        <dbReference type="Proteomes" id="UP000198848"/>
    </source>
</evidence>
<sequence length="256" mass="28250">MSTPSIDTIPYEPPMGDDVLAVLVTGDDRVARHLETPQTNSIPLDITTAPTLSAAFDRLSGIDCFVCRYPLETASLEETIERVRRRRPGLPVLVVTDDSRLTAVRDATADHRWIDVIVADETASIDERLRYRVPRLVERKHLSTLSNRSLAGIELAGDAIAIVNPNGTLEFPNRSFAVKFGTDRDDLVGQPWQDLFTPETVDRLETTAIPTVEDGWRWTGTCTGRRTDGTEFQTRVSVGGLEDGSLVFVVDGLETA</sequence>
<organism evidence="2 3">
    <name type="scientific">Natronobacterium texcoconense</name>
    <dbReference type="NCBI Taxonomy" id="1095778"/>
    <lineage>
        <taxon>Archaea</taxon>
        <taxon>Methanobacteriati</taxon>
        <taxon>Methanobacteriota</taxon>
        <taxon>Stenosarchaea group</taxon>
        <taxon>Halobacteria</taxon>
        <taxon>Halobacteriales</taxon>
        <taxon>Natrialbaceae</taxon>
        <taxon>Natronobacterium</taxon>
    </lineage>
</organism>
<dbReference type="STRING" id="1095778.SAMN04489842_3240"/>
<evidence type="ECO:0000259" key="1">
    <source>
        <dbReference type="PROSITE" id="PS50112"/>
    </source>
</evidence>
<keyword evidence="3" id="KW-1185">Reference proteome</keyword>
<dbReference type="SUPFAM" id="SSF55785">
    <property type="entry name" value="PYP-like sensor domain (PAS domain)"/>
    <property type="match status" value="1"/>
</dbReference>
<dbReference type="InterPro" id="IPR000014">
    <property type="entry name" value="PAS"/>
</dbReference>
<feature type="domain" description="PAS" evidence="1">
    <location>
        <begin position="153"/>
        <end position="215"/>
    </location>
</feature>
<dbReference type="NCBIfam" id="TIGR00229">
    <property type="entry name" value="sensory_box"/>
    <property type="match status" value="1"/>
</dbReference>
<name>A0A1H1I1Q1_NATTX</name>
<dbReference type="Gene3D" id="3.30.450.20">
    <property type="entry name" value="PAS domain"/>
    <property type="match status" value="1"/>
</dbReference>
<protein>
    <submittedName>
        <fullName evidence="2">PAS domain S-box-containing protein</fullName>
    </submittedName>
</protein>
<dbReference type="InterPro" id="IPR035965">
    <property type="entry name" value="PAS-like_dom_sf"/>
</dbReference>
<accession>A0A1H1I1Q1</accession>
<dbReference type="EMBL" id="FNLC01000003">
    <property type="protein sequence ID" value="SDR31624.1"/>
    <property type="molecule type" value="Genomic_DNA"/>
</dbReference>
<proteinExistence type="predicted"/>
<dbReference type="Pfam" id="PF13426">
    <property type="entry name" value="PAS_9"/>
    <property type="match status" value="1"/>
</dbReference>
<dbReference type="RefSeq" id="WP_090383946.1">
    <property type="nucleotide sequence ID" value="NZ_FNLC01000003.1"/>
</dbReference>
<evidence type="ECO:0000313" key="2">
    <source>
        <dbReference type="EMBL" id="SDR31624.1"/>
    </source>
</evidence>
<dbReference type="PROSITE" id="PS50112">
    <property type="entry name" value="PAS"/>
    <property type="match status" value="1"/>
</dbReference>
<dbReference type="Proteomes" id="UP000198848">
    <property type="component" value="Unassembled WGS sequence"/>
</dbReference>